<evidence type="ECO:0000313" key="3">
    <source>
        <dbReference type="Proteomes" id="UP001487305"/>
    </source>
</evidence>
<name>A0ABV1JB76_9ACTN</name>
<gene>
    <name evidence="2" type="ORF">AAA083_02875</name>
</gene>
<feature type="transmembrane region" description="Helical" evidence="1">
    <location>
        <begin position="85"/>
        <end position="107"/>
    </location>
</feature>
<evidence type="ECO:0000313" key="2">
    <source>
        <dbReference type="EMBL" id="MEQ3361917.1"/>
    </source>
</evidence>
<organism evidence="2 3">
    <name type="scientific">Raoultibacter massiliensis</name>
    <dbReference type="NCBI Taxonomy" id="1852371"/>
    <lineage>
        <taxon>Bacteria</taxon>
        <taxon>Bacillati</taxon>
        <taxon>Actinomycetota</taxon>
        <taxon>Coriobacteriia</taxon>
        <taxon>Eggerthellales</taxon>
        <taxon>Eggerthellaceae</taxon>
        <taxon>Raoultibacter</taxon>
    </lineage>
</organism>
<comment type="caution">
    <text evidence="2">The sequence shown here is derived from an EMBL/GenBank/DDBJ whole genome shotgun (WGS) entry which is preliminary data.</text>
</comment>
<sequence length="108" mass="12405">MTENQLAEGSTQEASKAERDLRFKKWSQSVLIVFLLFFWVGYFYSLYQGNQSNVSSYTLMIMSFSLLNAEILFTRKKAQNTALNVIAKIEGALFFLWALATVIFTILK</sequence>
<dbReference type="RefSeq" id="WP_349227096.1">
    <property type="nucleotide sequence ID" value="NZ_DBFADM010000018.1"/>
</dbReference>
<keyword evidence="1" id="KW-1133">Transmembrane helix</keyword>
<reference evidence="2 3" key="1">
    <citation type="submission" date="2024-04" db="EMBL/GenBank/DDBJ databases">
        <title>Human intestinal bacterial collection.</title>
        <authorList>
            <person name="Pauvert C."/>
            <person name="Hitch T.C.A."/>
            <person name="Clavel T."/>
        </authorList>
    </citation>
    <scope>NUCLEOTIDE SEQUENCE [LARGE SCALE GENOMIC DNA]</scope>
    <source>
        <strain evidence="2 3">CLA-KB-H42</strain>
    </source>
</reference>
<evidence type="ECO:0000256" key="1">
    <source>
        <dbReference type="SAM" id="Phobius"/>
    </source>
</evidence>
<feature type="transmembrane region" description="Helical" evidence="1">
    <location>
        <begin position="26"/>
        <end position="44"/>
    </location>
</feature>
<proteinExistence type="predicted"/>
<keyword evidence="3" id="KW-1185">Reference proteome</keyword>
<accession>A0ABV1JB76</accession>
<dbReference type="EMBL" id="JBBNOP010000002">
    <property type="protein sequence ID" value="MEQ3361917.1"/>
    <property type="molecule type" value="Genomic_DNA"/>
</dbReference>
<protein>
    <submittedName>
        <fullName evidence="2">Uncharacterized protein</fullName>
    </submittedName>
</protein>
<dbReference type="Proteomes" id="UP001487305">
    <property type="component" value="Unassembled WGS sequence"/>
</dbReference>
<keyword evidence="1" id="KW-0472">Membrane</keyword>
<feature type="transmembrane region" description="Helical" evidence="1">
    <location>
        <begin position="56"/>
        <end position="73"/>
    </location>
</feature>
<keyword evidence="1" id="KW-0812">Transmembrane</keyword>